<keyword evidence="1" id="KW-0812">Transmembrane</keyword>
<name>A0A2H0UGW0_9BACT</name>
<feature type="transmembrane region" description="Helical" evidence="1">
    <location>
        <begin position="44"/>
        <end position="66"/>
    </location>
</feature>
<keyword evidence="1" id="KW-1133">Transmembrane helix</keyword>
<dbReference type="Proteomes" id="UP000229612">
    <property type="component" value="Unassembled WGS sequence"/>
</dbReference>
<accession>A0A2H0UGW0</accession>
<proteinExistence type="predicted"/>
<gene>
    <name evidence="2" type="ORF">COU14_03250</name>
</gene>
<sequence>MQPLVPLLAELFFYLALPIVAIYSLIFGYHWFNFGTHKSHASLAMIIFLVGAGLLLGVMFLTLQYVGG</sequence>
<evidence type="ECO:0000313" key="2">
    <source>
        <dbReference type="EMBL" id="PIR85638.1"/>
    </source>
</evidence>
<dbReference type="AlphaFoldDB" id="A0A2H0UGW0"/>
<dbReference type="EMBL" id="PFBG01000036">
    <property type="protein sequence ID" value="PIR85638.1"/>
    <property type="molecule type" value="Genomic_DNA"/>
</dbReference>
<feature type="transmembrane region" description="Helical" evidence="1">
    <location>
        <begin position="12"/>
        <end position="32"/>
    </location>
</feature>
<reference evidence="3" key="1">
    <citation type="submission" date="2017-09" db="EMBL/GenBank/DDBJ databases">
        <title>Depth-based differentiation of microbial function through sediment-hosted aquifers and enrichment of novel symbionts in the deep terrestrial subsurface.</title>
        <authorList>
            <person name="Probst A.J."/>
            <person name="Ladd B."/>
            <person name="Jarett J.K."/>
            <person name="Geller-Mcgrath D.E."/>
            <person name="Sieber C.M.K."/>
            <person name="Emerson J.B."/>
            <person name="Anantharaman K."/>
            <person name="Thomas B.C."/>
            <person name="Malmstrom R."/>
            <person name="Stieglmeier M."/>
            <person name="Klingl A."/>
            <person name="Woyke T."/>
            <person name="Ryan C.M."/>
            <person name="Banfield J.F."/>
        </authorList>
    </citation>
    <scope>NUCLEOTIDE SEQUENCE [LARGE SCALE GENOMIC DNA]</scope>
</reference>
<organism evidence="2 3">
    <name type="scientific">Candidatus Kaiserbacteria bacterium CG10_big_fil_rev_8_21_14_0_10_44_10</name>
    <dbReference type="NCBI Taxonomy" id="1974606"/>
    <lineage>
        <taxon>Bacteria</taxon>
        <taxon>Candidatus Kaiseribacteriota</taxon>
    </lineage>
</organism>
<keyword evidence="1" id="KW-0472">Membrane</keyword>
<evidence type="ECO:0000313" key="3">
    <source>
        <dbReference type="Proteomes" id="UP000229612"/>
    </source>
</evidence>
<protein>
    <submittedName>
        <fullName evidence="2">Uncharacterized protein</fullName>
    </submittedName>
</protein>
<evidence type="ECO:0000256" key="1">
    <source>
        <dbReference type="SAM" id="Phobius"/>
    </source>
</evidence>
<comment type="caution">
    <text evidence="2">The sequence shown here is derived from an EMBL/GenBank/DDBJ whole genome shotgun (WGS) entry which is preliminary data.</text>
</comment>